<reference evidence="2" key="1">
    <citation type="journal article" date="2019" name="Int. J. Syst. Evol. Microbiol.">
        <title>The Global Catalogue of Microorganisms (GCM) 10K type strain sequencing project: providing services to taxonomists for standard genome sequencing and annotation.</title>
        <authorList>
            <consortium name="The Broad Institute Genomics Platform"/>
            <consortium name="The Broad Institute Genome Sequencing Center for Infectious Disease"/>
            <person name="Wu L."/>
            <person name="Ma J."/>
        </authorList>
    </citation>
    <scope>NUCLEOTIDE SEQUENCE [LARGE SCALE GENOMIC DNA]</scope>
    <source>
        <strain evidence="2">KCTC 52232</strain>
    </source>
</reference>
<proteinExistence type="predicted"/>
<keyword evidence="2" id="KW-1185">Reference proteome</keyword>
<comment type="caution">
    <text evidence="1">The sequence shown here is derived from an EMBL/GenBank/DDBJ whole genome shotgun (WGS) entry which is preliminary data.</text>
</comment>
<organism evidence="1 2">
    <name type="scientific">Mucilaginibacter antarcticus</name>
    <dbReference type="NCBI Taxonomy" id="1855725"/>
    <lineage>
        <taxon>Bacteria</taxon>
        <taxon>Pseudomonadati</taxon>
        <taxon>Bacteroidota</taxon>
        <taxon>Sphingobacteriia</taxon>
        <taxon>Sphingobacteriales</taxon>
        <taxon>Sphingobacteriaceae</taxon>
        <taxon>Mucilaginibacter</taxon>
    </lineage>
</organism>
<dbReference type="RefSeq" id="WP_377126776.1">
    <property type="nucleotide sequence ID" value="NZ_JBHUHN010000001.1"/>
</dbReference>
<accession>A0ABW5XMS6</accession>
<dbReference type="Proteomes" id="UP001597601">
    <property type="component" value="Unassembled WGS sequence"/>
</dbReference>
<gene>
    <name evidence="1" type="ORF">ACFSYC_10370</name>
</gene>
<evidence type="ECO:0000313" key="1">
    <source>
        <dbReference type="EMBL" id="MFD2865089.1"/>
    </source>
</evidence>
<sequence length="97" mass="11170">MSELLTLSKLQDDIANDPRVTVWHISLYTSILNLWQQGGFEKQIKITRKILMAKAHFASTSTYHKCLNKLIELGYISYSPTYDCYKGSRVEIKLGDQ</sequence>
<protein>
    <submittedName>
        <fullName evidence="1">Uncharacterized protein</fullName>
    </submittedName>
</protein>
<name>A0ABW5XMS6_9SPHI</name>
<dbReference type="EMBL" id="JBHUON010000010">
    <property type="protein sequence ID" value="MFD2865089.1"/>
    <property type="molecule type" value="Genomic_DNA"/>
</dbReference>
<evidence type="ECO:0000313" key="2">
    <source>
        <dbReference type="Proteomes" id="UP001597601"/>
    </source>
</evidence>